<organism evidence="1 2">
    <name type="scientific">Ruminiclostridium cellobioparum subsp. termitidis CT1112</name>
    <dbReference type="NCBI Taxonomy" id="1195236"/>
    <lineage>
        <taxon>Bacteria</taxon>
        <taxon>Bacillati</taxon>
        <taxon>Bacillota</taxon>
        <taxon>Clostridia</taxon>
        <taxon>Eubacteriales</taxon>
        <taxon>Oscillospiraceae</taxon>
        <taxon>Ruminiclostridium</taxon>
    </lineage>
</organism>
<dbReference type="PATRIC" id="fig|1195236.3.peg.2435"/>
<dbReference type="STRING" id="1195236.CTER_2131"/>
<dbReference type="RefSeq" id="WP_004625630.1">
    <property type="nucleotide sequence ID" value="NZ_AORV01000031.1"/>
</dbReference>
<comment type="caution">
    <text evidence="1">The sequence shown here is derived from an EMBL/GenBank/DDBJ whole genome shotgun (WGS) entry which is preliminary data.</text>
</comment>
<keyword evidence="2" id="KW-1185">Reference proteome</keyword>
<protein>
    <recommendedName>
        <fullName evidence="3">Transposase</fullName>
    </recommendedName>
</protein>
<evidence type="ECO:0008006" key="3">
    <source>
        <dbReference type="Google" id="ProtNLM"/>
    </source>
</evidence>
<accession>S0FP15</accession>
<name>S0FP15_RUMCE</name>
<dbReference type="Proteomes" id="UP000014155">
    <property type="component" value="Unassembled WGS sequence"/>
</dbReference>
<dbReference type="AlphaFoldDB" id="S0FP15"/>
<evidence type="ECO:0000313" key="1">
    <source>
        <dbReference type="EMBL" id="EMS72116.1"/>
    </source>
</evidence>
<gene>
    <name evidence="1" type="ORF">CTER_2131</name>
</gene>
<reference evidence="1 2" key="1">
    <citation type="journal article" date="2013" name="Genome Announc.">
        <title>Draft Genome Sequence of the Cellulolytic, Mesophilic, Anaerobic Bacterium Clostridium termitidis Strain CT1112 (DSM 5398).</title>
        <authorList>
            <person name="Lal S."/>
            <person name="Ramachandran U."/>
            <person name="Zhang X."/>
            <person name="Munir R."/>
            <person name="Sparling R."/>
            <person name="Levin D.B."/>
        </authorList>
    </citation>
    <scope>NUCLEOTIDE SEQUENCE [LARGE SCALE GENOMIC DNA]</scope>
    <source>
        <strain evidence="1 2">CT1112</strain>
    </source>
</reference>
<sequence>MSRYDDIITRLEKLESYVYNEIEQLIYENFKSNGGTEAENSGLIRYKPSKHQKAYKIDRNFKKRCYTR</sequence>
<proteinExistence type="predicted"/>
<evidence type="ECO:0000313" key="2">
    <source>
        <dbReference type="Proteomes" id="UP000014155"/>
    </source>
</evidence>
<dbReference type="EMBL" id="AORV01000031">
    <property type="protein sequence ID" value="EMS72116.1"/>
    <property type="molecule type" value="Genomic_DNA"/>
</dbReference>